<evidence type="ECO:0000256" key="9">
    <source>
        <dbReference type="PROSITE-ProRule" id="PRU01373"/>
    </source>
</evidence>
<feature type="active site" description="Nucleophile" evidence="9">
    <location>
        <position position="131"/>
    </location>
</feature>
<comment type="caution">
    <text evidence="12">The sequence shown here is derived from an EMBL/GenBank/DDBJ whole genome shotgun (WGS) entry which is preliminary data.</text>
</comment>
<accession>A0ABU3NY12</accession>
<dbReference type="CDD" id="cd16913">
    <property type="entry name" value="YkuD_like"/>
    <property type="match status" value="1"/>
</dbReference>
<evidence type="ECO:0000256" key="1">
    <source>
        <dbReference type="ARBA" id="ARBA00004752"/>
    </source>
</evidence>
<evidence type="ECO:0000256" key="4">
    <source>
        <dbReference type="ARBA" id="ARBA00022679"/>
    </source>
</evidence>
<dbReference type="InterPro" id="IPR050979">
    <property type="entry name" value="LD-transpeptidase"/>
</dbReference>
<keyword evidence="3" id="KW-0328">Glycosyltransferase</keyword>
<dbReference type="InterPro" id="IPR012854">
    <property type="entry name" value="Cu_amine_oxidase-like_N"/>
</dbReference>
<evidence type="ECO:0000256" key="3">
    <source>
        <dbReference type="ARBA" id="ARBA00022676"/>
    </source>
</evidence>
<keyword evidence="10" id="KW-0732">Signal</keyword>
<dbReference type="Pfam" id="PF07833">
    <property type="entry name" value="Cu_amine_oxidN1"/>
    <property type="match status" value="1"/>
</dbReference>
<keyword evidence="5" id="KW-0378">Hydrolase</keyword>
<protein>
    <submittedName>
        <fullName evidence="12">L,D-transpeptidase family protein</fullName>
    </submittedName>
</protein>
<gene>
    <name evidence="12" type="ORF">Q4T40_05660</name>
</gene>
<organism evidence="12 13">
    <name type="scientific">Anaeroselena agilis</name>
    <dbReference type="NCBI Taxonomy" id="3063788"/>
    <lineage>
        <taxon>Bacteria</taxon>
        <taxon>Bacillati</taxon>
        <taxon>Bacillota</taxon>
        <taxon>Negativicutes</taxon>
        <taxon>Acetonemataceae</taxon>
        <taxon>Anaeroselena</taxon>
    </lineage>
</organism>
<dbReference type="EMBL" id="JAUOZS010000001">
    <property type="protein sequence ID" value="MDT8900726.1"/>
    <property type="molecule type" value="Genomic_DNA"/>
</dbReference>
<keyword evidence="4" id="KW-0808">Transferase</keyword>
<dbReference type="Gene3D" id="2.40.440.10">
    <property type="entry name" value="L,D-transpeptidase catalytic domain-like"/>
    <property type="match status" value="1"/>
</dbReference>
<dbReference type="SUPFAM" id="SSF141523">
    <property type="entry name" value="L,D-transpeptidase catalytic domain-like"/>
    <property type="match status" value="1"/>
</dbReference>
<evidence type="ECO:0000313" key="13">
    <source>
        <dbReference type="Proteomes" id="UP001254848"/>
    </source>
</evidence>
<name>A0ABU3NY12_9FIRM</name>
<dbReference type="Pfam" id="PF03734">
    <property type="entry name" value="YkuD"/>
    <property type="match status" value="1"/>
</dbReference>
<dbReference type="PANTHER" id="PTHR30582:SF24">
    <property type="entry name" value="L,D-TRANSPEPTIDASE ERFK_SRFK-RELATED"/>
    <property type="match status" value="1"/>
</dbReference>
<dbReference type="PANTHER" id="PTHR30582">
    <property type="entry name" value="L,D-TRANSPEPTIDASE"/>
    <property type="match status" value="1"/>
</dbReference>
<evidence type="ECO:0000313" key="12">
    <source>
        <dbReference type="EMBL" id="MDT8900726.1"/>
    </source>
</evidence>
<feature type="signal peptide" evidence="10">
    <location>
        <begin position="1"/>
        <end position="23"/>
    </location>
</feature>
<keyword evidence="6 9" id="KW-0133">Cell shape</keyword>
<comment type="pathway">
    <text evidence="1 9">Cell wall biogenesis; peptidoglycan biosynthesis.</text>
</comment>
<reference evidence="12 13" key="1">
    <citation type="submission" date="2023-07" db="EMBL/GenBank/DDBJ databases">
        <title>The novel representative of Negativicutes class, Anaeroselena agilis gen. nov. sp. nov.</title>
        <authorList>
            <person name="Prokofeva M.I."/>
            <person name="Elcheninov A.G."/>
            <person name="Klyukina A."/>
            <person name="Kublanov I.V."/>
            <person name="Frolov E.N."/>
            <person name="Podosokorskaya O.A."/>
        </authorList>
    </citation>
    <scope>NUCLEOTIDE SEQUENCE [LARGE SCALE GENOMIC DNA]</scope>
    <source>
        <strain evidence="12 13">4137-cl</strain>
    </source>
</reference>
<comment type="similarity">
    <text evidence="2">Belongs to the YkuD family.</text>
</comment>
<evidence type="ECO:0000256" key="2">
    <source>
        <dbReference type="ARBA" id="ARBA00005992"/>
    </source>
</evidence>
<keyword evidence="7 9" id="KW-0573">Peptidoglycan synthesis</keyword>
<evidence type="ECO:0000256" key="5">
    <source>
        <dbReference type="ARBA" id="ARBA00022801"/>
    </source>
</evidence>
<keyword evidence="8 9" id="KW-0961">Cell wall biogenesis/degradation</keyword>
<evidence type="ECO:0000256" key="10">
    <source>
        <dbReference type="SAM" id="SignalP"/>
    </source>
</evidence>
<dbReference type="InterPro" id="IPR005490">
    <property type="entry name" value="LD_TPept_cat_dom"/>
</dbReference>
<dbReference type="InterPro" id="IPR038063">
    <property type="entry name" value="Transpep_catalytic_dom"/>
</dbReference>
<evidence type="ECO:0000256" key="7">
    <source>
        <dbReference type="ARBA" id="ARBA00022984"/>
    </source>
</evidence>
<dbReference type="RefSeq" id="WP_413779263.1">
    <property type="nucleotide sequence ID" value="NZ_JAUOZS010000001.1"/>
</dbReference>
<dbReference type="Proteomes" id="UP001254848">
    <property type="component" value="Unassembled WGS sequence"/>
</dbReference>
<dbReference type="PROSITE" id="PS52029">
    <property type="entry name" value="LD_TPASE"/>
    <property type="match status" value="1"/>
</dbReference>
<feature type="domain" description="L,D-TPase catalytic" evidence="11">
    <location>
        <begin position="34"/>
        <end position="155"/>
    </location>
</feature>
<keyword evidence="13" id="KW-1185">Reference proteome</keyword>
<feature type="chain" id="PRO_5046315153" evidence="10">
    <location>
        <begin position="24"/>
        <end position="409"/>
    </location>
</feature>
<sequence length="409" mass="43612">MPLALLRVSALTALFVFAVLAPAAAGLNPDLASPSIVLNLPSRTLEFYAGGELVKTYPVAIGKPSTPSPLGNFAIFEKEVDPWWFPPRTGEVVPSGPHNPLGYRWMGFAPMYGIHGTNAPWAIGLAVSNGCIRMREADVEELYEVVPCGTPVRVTYDRFKLRVEGTGEVSLGVYPDIYGRRELTAGEVSDALAARGLGGLLTDGELAAMIAEEADRQVVFARVHNVRVNGRMLAERAVTLKGVMYVPLLAVAGALEAKVSWDGANGMARGAKRAVPVAVIGDKVYVAANDAQALFGGQQVFREEENVLAVDVVSLFLNGRPLAGDVQVVEGVLAVPVTAVAEAVGQKVARGADGSLSVRGTKVPASLVGGEAYIQLTKVYDVFRAYVYWNQEARSIELTYPFIERGGND</sequence>
<feature type="active site" description="Proton donor/acceptor" evidence="9">
    <location>
        <position position="115"/>
    </location>
</feature>
<evidence type="ECO:0000256" key="6">
    <source>
        <dbReference type="ARBA" id="ARBA00022960"/>
    </source>
</evidence>
<evidence type="ECO:0000259" key="11">
    <source>
        <dbReference type="PROSITE" id="PS52029"/>
    </source>
</evidence>
<evidence type="ECO:0000256" key="8">
    <source>
        <dbReference type="ARBA" id="ARBA00023316"/>
    </source>
</evidence>
<proteinExistence type="inferred from homology"/>